<dbReference type="AlphaFoldDB" id="A0A9D2HG65"/>
<dbReference type="CDD" id="cd05827">
    <property type="entry name" value="Sortase_C"/>
    <property type="match status" value="1"/>
</dbReference>
<dbReference type="InterPro" id="IPR005754">
    <property type="entry name" value="Sortase"/>
</dbReference>
<protein>
    <submittedName>
        <fullName evidence="5">Class C sortase</fullName>
    </submittedName>
</protein>
<feature type="compositionally biased region" description="Polar residues" evidence="3">
    <location>
        <begin position="229"/>
        <end position="242"/>
    </location>
</feature>
<dbReference type="NCBIfam" id="TIGR01076">
    <property type="entry name" value="sortase_fam"/>
    <property type="match status" value="1"/>
</dbReference>
<dbReference type="InterPro" id="IPR042002">
    <property type="entry name" value="Sortase_C"/>
</dbReference>
<name>A0A9D2HG65_9FIRM</name>
<dbReference type="EMBL" id="DWZA01000051">
    <property type="protein sequence ID" value="HJA71056.1"/>
    <property type="molecule type" value="Genomic_DNA"/>
</dbReference>
<gene>
    <name evidence="5" type="ORF">IAA07_05665</name>
</gene>
<keyword evidence="4" id="KW-1133">Transmembrane helix</keyword>
<feature type="active site" description="Proton donor/acceptor" evidence="2">
    <location>
        <position position="147"/>
    </location>
</feature>
<evidence type="ECO:0000313" key="5">
    <source>
        <dbReference type="EMBL" id="HJA71056.1"/>
    </source>
</evidence>
<accession>A0A9D2HG65</accession>
<keyword evidence="4" id="KW-0812">Transmembrane</keyword>
<proteinExistence type="predicted"/>
<reference evidence="5" key="1">
    <citation type="journal article" date="2021" name="PeerJ">
        <title>Extensive microbial diversity within the chicken gut microbiome revealed by metagenomics and culture.</title>
        <authorList>
            <person name="Gilroy R."/>
            <person name="Ravi A."/>
            <person name="Getino M."/>
            <person name="Pursley I."/>
            <person name="Horton D.L."/>
            <person name="Alikhan N.F."/>
            <person name="Baker D."/>
            <person name="Gharbi K."/>
            <person name="Hall N."/>
            <person name="Watson M."/>
            <person name="Adriaenssens E.M."/>
            <person name="Foster-Nyarko E."/>
            <person name="Jarju S."/>
            <person name="Secka A."/>
            <person name="Antonio M."/>
            <person name="Oren A."/>
            <person name="Chaudhuri R.R."/>
            <person name="La Ragione R."/>
            <person name="Hildebrand F."/>
            <person name="Pallen M.J."/>
        </authorList>
    </citation>
    <scope>NUCLEOTIDE SEQUENCE</scope>
    <source>
        <strain evidence="5">CHK178-16964</strain>
    </source>
</reference>
<organism evidence="5 6">
    <name type="scientific">Candidatus Lachnoclostridium stercoravium</name>
    <dbReference type="NCBI Taxonomy" id="2838633"/>
    <lineage>
        <taxon>Bacteria</taxon>
        <taxon>Bacillati</taxon>
        <taxon>Bacillota</taxon>
        <taxon>Clostridia</taxon>
        <taxon>Lachnospirales</taxon>
        <taxon>Lachnospiraceae</taxon>
    </lineage>
</organism>
<dbReference type="Pfam" id="PF04203">
    <property type="entry name" value="Sortase"/>
    <property type="match status" value="1"/>
</dbReference>
<evidence type="ECO:0000313" key="6">
    <source>
        <dbReference type="Proteomes" id="UP000823900"/>
    </source>
</evidence>
<dbReference type="GO" id="GO:0016787">
    <property type="term" value="F:hydrolase activity"/>
    <property type="evidence" value="ECO:0007669"/>
    <property type="project" value="UniProtKB-KW"/>
</dbReference>
<keyword evidence="4" id="KW-0472">Membrane</keyword>
<reference evidence="5" key="2">
    <citation type="submission" date="2021-04" db="EMBL/GenBank/DDBJ databases">
        <authorList>
            <person name="Gilroy R."/>
        </authorList>
    </citation>
    <scope>NUCLEOTIDE SEQUENCE</scope>
    <source>
        <strain evidence="5">CHK178-16964</strain>
    </source>
</reference>
<dbReference type="InterPro" id="IPR023365">
    <property type="entry name" value="Sortase_dom-sf"/>
</dbReference>
<evidence type="ECO:0000256" key="2">
    <source>
        <dbReference type="PIRSR" id="PIRSR605754-1"/>
    </source>
</evidence>
<feature type="region of interest" description="Disordered" evidence="3">
    <location>
        <begin position="227"/>
        <end position="255"/>
    </location>
</feature>
<feature type="active site" description="Acyl-thioester intermediate" evidence="2">
    <location>
        <position position="209"/>
    </location>
</feature>
<keyword evidence="1" id="KW-0378">Hydrolase</keyword>
<comment type="caution">
    <text evidence="5">The sequence shown here is derived from an EMBL/GenBank/DDBJ whole genome shotgun (WGS) entry which is preliminary data.</text>
</comment>
<dbReference type="Gene3D" id="2.40.260.10">
    <property type="entry name" value="Sortase"/>
    <property type="match status" value="1"/>
</dbReference>
<feature type="transmembrane region" description="Helical" evidence="4">
    <location>
        <begin position="265"/>
        <end position="283"/>
    </location>
</feature>
<dbReference type="Proteomes" id="UP000823900">
    <property type="component" value="Unassembled WGS sequence"/>
</dbReference>
<evidence type="ECO:0000256" key="3">
    <source>
        <dbReference type="SAM" id="MobiDB-lite"/>
    </source>
</evidence>
<dbReference type="SUPFAM" id="SSF63817">
    <property type="entry name" value="Sortase"/>
    <property type="match status" value="1"/>
</dbReference>
<evidence type="ECO:0000256" key="4">
    <source>
        <dbReference type="SAM" id="Phobius"/>
    </source>
</evidence>
<sequence>MKKSRITTILLILIFLAGASLLLYPTVSDYWNSLHQSRAIAEYSKKVAEMKQEDYSQLLAAAQEYNRSLLEKEDRYKMSDEERAEYESLLDISGNGIMGYIEIPGIRVSLPLYHGTSEAVLQVAAGHIEGSSLPVGGKGTHCAISGHRGLPSAKLFTDLDKMKEGDTFSLKVLNETLTYQVDQILVVEPYDMDALEIDPEQDYCTLVTCTPYGINTHRLLIRGHRIETQESGQESRQAQETMETGPGSAGSGETAAVQTIPGGEVLIPLVLVILAAGILIIFCRKRKAGKNKK</sequence>
<dbReference type="NCBIfam" id="NF033745">
    <property type="entry name" value="class_C_sortase"/>
    <property type="match status" value="1"/>
</dbReference>
<evidence type="ECO:0000256" key="1">
    <source>
        <dbReference type="ARBA" id="ARBA00022801"/>
    </source>
</evidence>